<protein>
    <submittedName>
        <fullName evidence="1">Uncharacterized protein</fullName>
    </submittedName>
</protein>
<name>A0A8H7PFT2_MORIS</name>
<dbReference type="Gene3D" id="3.80.10.10">
    <property type="entry name" value="Ribonuclease Inhibitor"/>
    <property type="match status" value="1"/>
</dbReference>
<sequence>MSYAPTSNLGVPSLKCIAIRTVASHSEYFAGFGSTPQHLAQNILQTVFDSNTITATVLADFAESYPHCTVDLRHMRWLTHNKRHFPPSFTYLDRQLRSLAVVPQFITRMDLSNCSDLDDHCMHRLNLLKNLETLVLTGTEISDAGISQLSLPLDIQTSPALRRLRVLMIQNIYNITDASLKYLVRFPALEAVDMSDCHVDKQVAETVLTRLGYTPVNRWNDHVENLVRVRSHYNLDAFLIQPADIAEDRKLYWATHSSDQVPQSDIQTMRKPATGKYQAINVQLKFYRQEPLVWHDKQCKRPAAGQLSGPLKVRKAHSTLSLEDILKSL</sequence>
<accession>A0A8H7PFT2</accession>
<dbReference type="Proteomes" id="UP000654370">
    <property type="component" value="Unassembled WGS sequence"/>
</dbReference>
<reference evidence="1" key="1">
    <citation type="submission" date="2020-12" db="EMBL/GenBank/DDBJ databases">
        <title>Metabolic potential, ecology and presence of endohyphal bacteria is reflected in genomic diversity of Mucoromycotina.</title>
        <authorList>
            <person name="Muszewska A."/>
            <person name="Okrasinska A."/>
            <person name="Steczkiewicz K."/>
            <person name="Drgas O."/>
            <person name="Orlowska M."/>
            <person name="Perlinska-Lenart U."/>
            <person name="Aleksandrzak-Piekarczyk T."/>
            <person name="Szatraj K."/>
            <person name="Zielenkiewicz U."/>
            <person name="Pilsyk S."/>
            <person name="Malc E."/>
            <person name="Mieczkowski P."/>
            <person name="Kruszewska J.S."/>
            <person name="Biernat P."/>
            <person name="Pawlowska J."/>
        </authorList>
    </citation>
    <scope>NUCLEOTIDE SEQUENCE</scope>
    <source>
        <strain evidence="1">WA0000067209</strain>
    </source>
</reference>
<proteinExistence type="predicted"/>
<dbReference type="EMBL" id="JAEPQZ010000015">
    <property type="protein sequence ID" value="KAG2173159.1"/>
    <property type="molecule type" value="Genomic_DNA"/>
</dbReference>
<evidence type="ECO:0000313" key="2">
    <source>
        <dbReference type="Proteomes" id="UP000654370"/>
    </source>
</evidence>
<dbReference type="OrthoDB" id="550575at2759"/>
<dbReference type="InterPro" id="IPR032675">
    <property type="entry name" value="LRR_dom_sf"/>
</dbReference>
<evidence type="ECO:0000313" key="1">
    <source>
        <dbReference type="EMBL" id="KAG2173159.1"/>
    </source>
</evidence>
<dbReference type="AlphaFoldDB" id="A0A8H7PFT2"/>
<keyword evidence="2" id="KW-1185">Reference proteome</keyword>
<dbReference type="SUPFAM" id="SSF52047">
    <property type="entry name" value="RNI-like"/>
    <property type="match status" value="1"/>
</dbReference>
<comment type="caution">
    <text evidence="1">The sequence shown here is derived from an EMBL/GenBank/DDBJ whole genome shotgun (WGS) entry which is preliminary data.</text>
</comment>
<gene>
    <name evidence="1" type="ORF">INT43_004532</name>
</gene>
<organism evidence="1 2">
    <name type="scientific">Mortierella isabellina</name>
    <name type="common">Filamentous fungus</name>
    <name type="synonym">Umbelopsis isabellina</name>
    <dbReference type="NCBI Taxonomy" id="91625"/>
    <lineage>
        <taxon>Eukaryota</taxon>
        <taxon>Fungi</taxon>
        <taxon>Fungi incertae sedis</taxon>
        <taxon>Mucoromycota</taxon>
        <taxon>Mucoromycotina</taxon>
        <taxon>Umbelopsidomycetes</taxon>
        <taxon>Umbelopsidales</taxon>
        <taxon>Umbelopsidaceae</taxon>
        <taxon>Umbelopsis</taxon>
    </lineage>
</organism>